<evidence type="ECO:0000313" key="2">
    <source>
        <dbReference type="EMBL" id="OLP80130.1"/>
    </source>
</evidence>
<feature type="region of interest" description="Disordered" evidence="1">
    <location>
        <begin position="1"/>
        <end position="26"/>
    </location>
</feature>
<comment type="caution">
    <text evidence="2">The sequence shown here is derived from an EMBL/GenBank/DDBJ whole genome shotgun (WGS) entry which is preliminary data.</text>
</comment>
<sequence>MEQAAEAPEPAPAPNPSMSLPVDWDPSMMADDIQTLRCEYQTQVAKSLPSPRLQLPGHISVRIVWEARRAHLSFLPLRIELAAEPVLPAMPPVPEMFQMDGQGDESADSLPSLENQVLIL</sequence>
<organism evidence="2 3">
    <name type="scientific">Symbiodinium microadriaticum</name>
    <name type="common">Dinoflagellate</name>
    <name type="synonym">Zooxanthella microadriatica</name>
    <dbReference type="NCBI Taxonomy" id="2951"/>
    <lineage>
        <taxon>Eukaryota</taxon>
        <taxon>Sar</taxon>
        <taxon>Alveolata</taxon>
        <taxon>Dinophyceae</taxon>
        <taxon>Suessiales</taxon>
        <taxon>Symbiodiniaceae</taxon>
        <taxon>Symbiodinium</taxon>
    </lineage>
</organism>
<proteinExistence type="predicted"/>
<reference evidence="2 3" key="1">
    <citation type="submission" date="2016-02" db="EMBL/GenBank/DDBJ databases">
        <title>Genome analysis of coral dinoflagellate symbionts highlights evolutionary adaptations to a symbiotic lifestyle.</title>
        <authorList>
            <person name="Aranda M."/>
            <person name="Li Y."/>
            <person name="Liew Y.J."/>
            <person name="Baumgarten S."/>
            <person name="Simakov O."/>
            <person name="Wilson M."/>
            <person name="Piel J."/>
            <person name="Ashoor H."/>
            <person name="Bougouffa S."/>
            <person name="Bajic V.B."/>
            <person name="Ryu T."/>
            <person name="Ravasi T."/>
            <person name="Bayer T."/>
            <person name="Micklem G."/>
            <person name="Kim H."/>
            <person name="Bhak J."/>
            <person name="Lajeunesse T.C."/>
            <person name="Voolstra C.R."/>
        </authorList>
    </citation>
    <scope>NUCLEOTIDE SEQUENCE [LARGE SCALE GENOMIC DNA]</scope>
    <source>
        <strain evidence="2 3">CCMP2467</strain>
    </source>
</reference>
<name>A0A1Q9CB20_SYMMI</name>
<dbReference type="Proteomes" id="UP000186817">
    <property type="component" value="Unassembled WGS sequence"/>
</dbReference>
<dbReference type="EMBL" id="LSRX01001413">
    <property type="protein sequence ID" value="OLP80130.1"/>
    <property type="molecule type" value="Genomic_DNA"/>
</dbReference>
<evidence type="ECO:0000256" key="1">
    <source>
        <dbReference type="SAM" id="MobiDB-lite"/>
    </source>
</evidence>
<dbReference type="AlphaFoldDB" id="A0A1Q9CB20"/>
<gene>
    <name evidence="2" type="ORF">AK812_SmicGene39491</name>
</gene>
<protein>
    <submittedName>
        <fullName evidence="2">Uncharacterized protein</fullName>
    </submittedName>
</protein>
<keyword evidence="3" id="KW-1185">Reference proteome</keyword>
<dbReference type="OrthoDB" id="10331624at2759"/>
<evidence type="ECO:0000313" key="3">
    <source>
        <dbReference type="Proteomes" id="UP000186817"/>
    </source>
</evidence>
<accession>A0A1Q9CB20</accession>